<dbReference type="PANTHER" id="PTHR47966">
    <property type="entry name" value="BETA-SITE APP-CLEAVING ENZYME, ISOFORM A-RELATED"/>
    <property type="match status" value="1"/>
</dbReference>
<dbReference type="AlphaFoldDB" id="A0A010RTF1"/>
<dbReference type="eggNOG" id="KOG1339">
    <property type="taxonomic scope" value="Eukaryota"/>
</dbReference>
<feature type="active site" evidence="2">
    <location>
        <position position="292"/>
    </location>
</feature>
<organism evidence="5 6">
    <name type="scientific">Colletotrichum fioriniae PJ7</name>
    <dbReference type="NCBI Taxonomy" id="1445577"/>
    <lineage>
        <taxon>Eukaryota</taxon>
        <taxon>Fungi</taxon>
        <taxon>Dikarya</taxon>
        <taxon>Ascomycota</taxon>
        <taxon>Pezizomycotina</taxon>
        <taxon>Sordariomycetes</taxon>
        <taxon>Hypocreomycetidae</taxon>
        <taxon>Glomerellales</taxon>
        <taxon>Glomerellaceae</taxon>
        <taxon>Colletotrichum</taxon>
        <taxon>Colletotrichum acutatum species complex</taxon>
    </lineage>
</organism>
<dbReference type="GO" id="GO:0000324">
    <property type="term" value="C:fungal-type vacuole"/>
    <property type="evidence" value="ECO:0007669"/>
    <property type="project" value="TreeGrafter"/>
</dbReference>
<evidence type="ECO:0000256" key="1">
    <source>
        <dbReference type="ARBA" id="ARBA00007447"/>
    </source>
</evidence>
<evidence type="ECO:0000313" key="6">
    <source>
        <dbReference type="Proteomes" id="UP000020467"/>
    </source>
</evidence>
<gene>
    <name evidence="5" type="ORF">CFIO01_01563</name>
</gene>
<sequence>MRFETVSGAVALLALSHSAAADPVNIKLQSRRTNLSKTKTLSKRAAVGSVSLTNWFENFDLQWIGEVDVGTPPQKHIVTFDTGSTDLILPSTACTNCLVAKEFNASSSTTFSPQPGYNVTTAFGTGGKSVPYAVPQAASGTVVTDAVTVGNLTVANQTWLLCDTYAEAFNEMPNIDGIFGLGPPGFSHFSAETNSSFSTWFWTLAQNGGVPEPLFSFFLNSGEGSAPGELTLGGVNKAYYEGEIANVDFNMTVSYLGGSWFIDQPAFYVNGKTVFNSNASGEAFPVGVSNVDTGTAFLQTPDYQTAKDIYAAISSDITQIDELGVWGAPCDVVEKLDPELTFTLGVGDNLVNMTVPKGAFNLGEYPGHSGICQTIFLNPVQPISDLASIWVLGSPLLKGYYTVWNGTNPEQLTFGVASLKANATSTNGTSSPTATPTAVSGGSVTGPAGVFAAVALTMFALTF</sequence>
<reference evidence="5 6" key="1">
    <citation type="submission" date="2014-02" db="EMBL/GenBank/DDBJ databases">
        <title>The genome sequence of Colletotrichum fioriniae PJ7.</title>
        <authorList>
            <person name="Baroncelli R."/>
            <person name="Thon M.R."/>
        </authorList>
    </citation>
    <scope>NUCLEOTIDE SEQUENCE [LARGE SCALE GENOMIC DNA]</scope>
    <source>
        <strain evidence="5 6">PJ7</strain>
    </source>
</reference>
<dbReference type="EMBL" id="JARH01000222">
    <property type="protein sequence ID" value="EXF83836.1"/>
    <property type="molecule type" value="Genomic_DNA"/>
</dbReference>
<dbReference type="InterPro" id="IPR033121">
    <property type="entry name" value="PEPTIDASE_A1"/>
</dbReference>
<dbReference type="CDD" id="cd05471">
    <property type="entry name" value="pepsin_like"/>
    <property type="match status" value="1"/>
</dbReference>
<dbReference type="HOGENOM" id="CLU_013253_1_0_1"/>
<feature type="active site" evidence="2">
    <location>
        <position position="81"/>
    </location>
</feature>
<accession>A0A010RTF1</accession>
<dbReference type="Gene3D" id="2.40.70.10">
    <property type="entry name" value="Acid Proteases"/>
    <property type="match status" value="2"/>
</dbReference>
<feature type="domain" description="Peptidase A1" evidence="4">
    <location>
        <begin position="63"/>
        <end position="415"/>
    </location>
</feature>
<dbReference type="PRINTS" id="PR00792">
    <property type="entry name" value="PEPSIN"/>
</dbReference>
<feature type="signal peptide" evidence="3">
    <location>
        <begin position="1"/>
        <end position="21"/>
    </location>
</feature>
<dbReference type="InterPro" id="IPR001461">
    <property type="entry name" value="Aspartic_peptidase_A1"/>
</dbReference>
<dbReference type="GO" id="GO:0004190">
    <property type="term" value="F:aspartic-type endopeptidase activity"/>
    <property type="evidence" value="ECO:0007669"/>
    <property type="project" value="InterPro"/>
</dbReference>
<evidence type="ECO:0000256" key="2">
    <source>
        <dbReference type="PIRSR" id="PIRSR601461-1"/>
    </source>
</evidence>
<dbReference type="PANTHER" id="PTHR47966:SF51">
    <property type="entry name" value="BETA-SITE APP-CLEAVING ENZYME, ISOFORM A-RELATED"/>
    <property type="match status" value="1"/>
</dbReference>
<dbReference type="GO" id="GO:0006508">
    <property type="term" value="P:proteolysis"/>
    <property type="evidence" value="ECO:0007669"/>
    <property type="project" value="InterPro"/>
</dbReference>
<dbReference type="Proteomes" id="UP000020467">
    <property type="component" value="Unassembled WGS sequence"/>
</dbReference>
<evidence type="ECO:0000313" key="5">
    <source>
        <dbReference type="EMBL" id="EXF83836.1"/>
    </source>
</evidence>
<evidence type="ECO:0000256" key="3">
    <source>
        <dbReference type="SAM" id="SignalP"/>
    </source>
</evidence>
<evidence type="ECO:0000259" key="4">
    <source>
        <dbReference type="PROSITE" id="PS51767"/>
    </source>
</evidence>
<comment type="caution">
    <text evidence="5">The sequence shown here is derived from an EMBL/GenBank/DDBJ whole genome shotgun (WGS) entry which is preliminary data.</text>
</comment>
<name>A0A010RTF1_9PEZI</name>
<keyword evidence="3" id="KW-0732">Signal</keyword>
<dbReference type="InterPro" id="IPR034164">
    <property type="entry name" value="Pepsin-like_dom"/>
</dbReference>
<dbReference type="KEGG" id="cfj:CFIO01_01563"/>
<protein>
    <recommendedName>
        <fullName evidence="4">Peptidase A1 domain-containing protein</fullName>
    </recommendedName>
</protein>
<comment type="similarity">
    <text evidence="1">Belongs to the peptidase A1 family.</text>
</comment>
<dbReference type="PROSITE" id="PS51767">
    <property type="entry name" value="PEPTIDASE_A1"/>
    <property type="match status" value="1"/>
</dbReference>
<dbReference type="OrthoDB" id="771136at2759"/>
<feature type="chain" id="PRO_5001457241" description="Peptidase A1 domain-containing protein" evidence="3">
    <location>
        <begin position="22"/>
        <end position="463"/>
    </location>
</feature>
<proteinExistence type="inferred from homology"/>
<dbReference type="SUPFAM" id="SSF50630">
    <property type="entry name" value="Acid proteases"/>
    <property type="match status" value="1"/>
</dbReference>
<keyword evidence="6" id="KW-1185">Reference proteome</keyword>
<dbReference type="InterPro" id="IPR021109">
    <property type="entry name" value="Peptidase_aspartic_dom_sf"/>
</dbReference>
<dbReference type="Pfam" id="PF00026">
    <property type="entry name" value="Asp"/>
    <property type="match status" value="1"/>
</dbReference>